<accession>A0AA86SEB0</accession>
<evidence type="ECO:0000256" key="1">
    <source>
        <dbReference type="SAM" id="MobiDB-lite"/>
    </source>
</evidence>
<keyword evidence="3" id="KW-1185">Reference proteome</keyword>
<reference evidence="2" key="1">
    <citation type="submission" date="2023-10" db="EMBL/GenBank/DDBJ databases">
        <authorList>
            <person name="Domelevo Entfellner J.-B."/>
        </authorList>
    </citation>
    <scope>NUCLEOTIDE SEQUENCE</scope>
</reference>
<dbReference type="Gramene" id="rna-AYBTSS11_LOCUS11936">
    <property type="protein sequence ID" value="CAJ1944484.1"/>
    <property type="gene ID" value="gene-AYBTSS11_LOCUS11936"/>
</dbReference>
<dbReference type="AlphaFoldDB" id="A0AA86SEB0"/>
<organism evidence="2 3">
    <name type="scientific">Sphenostylis stenocarpa</name>
    <dbReference type="NCBI Taxonomy" id="92480"/>
    <lineage>
        <taxon>Eukaryota</taxon>
        <taxon>Viridiplantae</taxon>
        <taxon>Streptophyta</taxon>
        <taxon>Embryophyta</taxon>
        <taxon>Tracheophyta</taxon>
        <taxon>Spermatophyta</taxon>
        <taxon>Magnoliopsida</taxon>
        <taxon>eudicotyledons</taxon>
        <taxon>Gunneridae</taxon>
        <taxon>Pentapetalae</taxon>
        <taxon>rosids</taxon>
        <taxon>fabids</taxon>
        <taxon>Fabales</taxon>
        <taxon>Fabaceae</taxon>
        <taxon>Papilionoideae</taxon>
        <taxon>50 kb inversion clade</taxon>
        <taxon>NPAAA clade</taxon>
        <taxon>indigoferoid/millettioid clade</taxon>
        <taxon>Phaseoleae</taxon>
        <taxon>Sphenostylis</taxon>
    </lineage>
</organism>
<protein>
    <submittedName>
        <fullName evidence="2">Uncharacterized protein</fullName>
    </submittedName>
</protein>
<sequence length="83" mass="9425">MNHSIQFEFEFRLLVTVEATPSSVRENAREELLRTQCNLSPREGHPGSSPNKTTPLPTPNLPNTPFPKRNPMSLRWGREGLRG</sequence>
<dbReference type="Proteomes" id="UP001189624">
    <property type="component" value="Chromosome 3"/>
</dbReference>
<gene>
    <name evidence="2" type="ORF">AYBTSS11_LOCUS11936</name>
</gene>
<feature type="compositionally biased region" description="Pro residues" evidence="1">
    <location>
        <begin position="56"/>
        <end position="65"/>
    </location>
</feature>
<evidence type="ECO:0000313" key="3">
    <source>
        <dbReference type="Proteomes" id="UP001189624"/>
    </source>
</evidence>
<evidence type="ECO:0000313" key="2">
    <source>
        <dbReference type="EMBL" id="CAJ1944484.1"/>
    </source>
</evidence>
<feature type="region of interest" description="Disordered" evidence="1">
    <location>
        <begin position="36"/>
        <end position="83"/>
    </location>
</feature>
<name>A0AA86SEB0_9FABA</name>
<proteinExistence type="predicted"/>
<dbReference type="EMBL" id="OY731400">
    <property type="protein sequence ID" value="CAJ1944484.1"/>
    <property type="molecule type" value="Genomic_DNA"/>
</dbReference>